<name>A0A8H3M2S9_9GLOM</name>
<accession>A0A8H3M2S9</accession>
<evidence type="ECO:0000313" key="2">
    <source>
        <dbReference type="Proteomes" id="UP000615446"/>
    </source>
</evidence>
<organism evidence="1 2">
    <name type="scientific">Rhizophagus clarus</name>
    <dbReference type="NCBI Taxonomy" id="94130"/>
    <lineage>
        <taxon>Eukaryota</taxon>
        <taxon>Fungi</taxon>
        <taxon>Fungi incertae sedis</taxon>
        <taxon>Mucoromycota</taxon>
        <taxon>Glomeromycotina</taxon>
        <taxon>Glomeromycetes</taxon>
        <taxon>Glomerales</taxon>
        <taxon>Glomeraceae</taxon>
        <taxon>Rhizophagus</taxon>
    </lineage>
</organism>
<protein>
    <submittedName>
        <fullName evidence="1">Uncharacterized protein</fullName>
    </submittedName>
</protein>
<dbReference type="EMBL" id="BLAL01000242">
    <property type="protein sequence ID" value="GES95608.1"/>
    <property type="molecule type" value="Genomic_DNA"/>
</dbReference>
<reference evidence="1" key="1">
    <citation type="submission" date="2019-10" db="EMBL/GenBank/DDBJ databases">
        <title>Conservation and host-specific expression of non-tandemly repeated heterogenous ribosome RNA gene in arbuscular mycorrhizal fungi.</title>
        <authorList>
            <person name="Maeda T."/>
            <person name="Kobayashi Y."/>
            <person name="Nakagawa T."/>
            <person name="Ezawa T."/>
            <person name="Yamaguchi K."/>
            <person name="Bino T."/>
            <person name="Nishimoto Y."/>
            <person name="Shigenobu S."/>
            <person name="Kawaguchi M."/>
        </authorList>
    </citation>
    <scope>NUCLEOTIDE SEQUENCE</scope>
    <source>
        <strain evidence="1">HR1</strain>
    </source>
</reference>
<sequence>MTSTQETCTYKIYDEHKPAHNTSIAEWKKASQQGFFTKTPELLPTIQQAKQKKLNEELTTLLIHHLTSFLAYLRSWYPEQPETPILGATSPPLHDAIKKVEESSAPLLDSNAGKEKRLKVQDAEAAQVITGYQASSGCQFVQDILIYDVSAKWDNYELLSYLST</sequence>
<proteinExistence type="predicted"/>
<dbReference type="Proteomes" id="UP000615446">
    <property type="component" value="Unassembled WGS sequence"/>
</dbReference>
<dbReference type="AlphaFoldDB" id="A0A8H3M2S9"/>
<gene>
    <name evidence="1" type="ORF">RCL2_002226900</name>
</gene>
<evidence type="ECO:0000313" key="1">
    <source>
        <dbReference type="EMBL" id="GES95608.1"/>
    </source>
</evidence>
<comment type="caution">
    <text evidence="1">The sequence shown here is derived from an EMBL/GenBank/DDBJ whole genome shotgun (WGS) entry which is preliminary data.</text>
</comment>